<organism evidence="5 6">
    <name type="scientific">Babesia gibsoni</name>
    <dbReference type="NCBI Taxonomy" id="33632"/>
    <lineage>
        <taxon>Eukaryota</taxon>
        <taxon>Sar</taxon>
        <taxon>Alveolata</taxon>
        <taxon>Apicomplexa</taxon>
        <taxon>Aconoidasida</taxon>
        <taxon>Piroplasmida</taxon>
        <taxon>Babesiidae</taxon>
        <taxon>Babesia</taxon>
    </lineage>
</organism>
<evidence type="ECO:0000313" key="6">
    <source>
        <dbReference type="Proteomes" id="UP001230268"/>
    </source>
</evidence>
<evidence type="ECO:0000256" key="4">
    <source>
        <dbReference type="SAM" id="Phobius"/>
    </source>
</evidence>
<feature type="transmembrane region" description="Helical" evidence="4">
    <location>
        <begin position="6"/>
        <end position="29"/>
    </location>
</feature>
<dbReference type="SUPFAM" id="SSF46561">
    <property type="entry name" value="Ribosomal protein L29 (L29p)"/>
    <property type="match status" value="1"/>
</dbReference>
<dbReference type="GO" id="GO:1990904">
    <property type="term" value="C:ribonucleoprotein complex"/>
    <property type="evidence" value="ECO:0007669"/>
    <property type="project" value="UniProtKB-KW"/>
</dbReference>
<keyword evidence="4" id="KW-1133">Transmembrane helix</keyword>
<dbReference type="Proteomes" id="UP001230268">
    <property type="component" value="Unassembled WGS sequence"/>
</dbReference>
<name>A0AAD8PDD0_BABGI</name>
<evidence type="ECO:0008006" key="7">
    <source>
        <dbReference type="Google" id="ProtNLM"/>
    </source>
</evidence>
<comment type="similarity">
    <text evidence="1">Belongs to the universal ribosomal protein uL29 family.</text>
</comment>
<keyword evidence="2" id="KW-0689">Ribosomal protein</keyword>
<dbReference type="Pfam" id="PF00831">
    <property type="entry name" value="Ribosomal_L29"/>
    <property type="match status" value="1"/>
</dbReference>
<comment type="caution">
    <text evidence="5">The sequence shown here is derived from an EMBL/GenBank/DDBJ whole genome shotgun (WGS) entry which is preliminary data.</text>
</comment>
<protein>
    <recommendedName>
        <fullName evidence="7">Ribosomal protein L29</fullName>
    </recommendedName>
</protein>
<proteinExistence type="inferred from homology"/>
<reference evidence="5" key="1">
    <citation type="submission" date="2023-08" db="EMBL/GenBank/DDBJ databases">
        <title>Draft sequence of the Babesia gibsoni genome.</title>
        <authorList>
            <person name="Yamagishi J.Y."/>
            <person name="Xuan X.X."/>
        </authorList>
    </citation>
    <scope>NUCLEOTIDE SEQUENCE</scope>
    <source>
        <strain evidence="5">Azabu</strain>
    </source>
</reference>
<dbReference type="AlphaFoldDB" id="A0AAD8PDD0"/>
<evidence type="ECO:0000256" key="1">
    <source>
        <dbReference type="ARBA" id="ARBA00009254"/>
    </source>
</evidence>
<gene>
    <name evidence="5" type="ORF">BgAZ_400060</name>
</gene>
<keyword evidence="3" id="KW-0687">Ribonucleoprotein</keyword>
<evidence type="ECO:0000256" key="3">
    <source>
        <dbReference type="ARBA" id="ARBA00023274"/>
    </source>
</evidence>
<dbReference type="Gene3D" id="1.10.287.310">
    <property type="match status" value="1"/>
</dbReference>
<keyword evidence="6" id="KW-1185">Reference proteome</keyword>
<evidence type="ECO:0000256" key="2">
    <source>
        <dbReference type="ARBA" id="ARBA00022980"/>
    </source>
</evidence>
<keyword evidence="4" id="KW-0472">Membrane</keyword>
<dbReference type="GO" id="GO:0005840">
    <property type="term" value="C:ribosome"/>
    <property type="evidence" value="ECO:0007669"/>
    <property type="project" value="UniProtKB-KW"/>
</dbReference>
<dbReference type="GO" id="GO:0006412">
    <property type="term" value="P:translation"/>
    <property type="evidence" value="ECO:0007669"/>
    <property type="project" value="InterPro"/>
</dbReference>
<dbReference type="NCBIfam" id="TIGR00012">
    <property type="entry name" value="L29"/>
    <property type="match status" value="1"/>
</dbReference>
<accession>A0AAD8PDD0</accession>
<dbReference type="InterPro" id="IPR001854">
    <property type="entry name" value="Ribosomal_uL29"/>
</dbReference>
<dbReference type="EMBL" id="JAVEPI010000004">
    <property type="protein sequence ID" value="KAK1441976.1"/>
    <property type="molecule type" value="Genomic_DNA"/>
</dbReference>
<sequence length="190" mass="21632">MPTTPAHGSILVLLFIYLYSISPLCSSAYKLGVRHCWRKPYSGLHRRSTPAEGCELVKHANPPSNHAPSLAWSAIYSRASIETVIHTGDCEDYDVNCVQYRKARYWRELSTPEIEEEIRKVRKVLAKIELYRKTKNPALHPSSLGNTRRTLAQLLFIRHERHLASLREKENLKKLQSLSNDSSAAGDAHE</sequence>
<evidence type="ECO:0000313" key="5">
    <source>
        <dbReference type="EMBL" id="KAK1441976.1"/>
    </source>
</evidence>
<dbReference type="GO" id="GO:0003735">
    <property type="term" value="F:structural constituent of ribosome"/>
    <property type="evidence" value="ECO:0007669"/>
    <property type="project" value="InterPro"/>
</dbReference>
<dbReference type="InterPro" id="IPR036049">
    <property type="entry name" value="Ribosomal_uL29_sf"/>
</dbReference>
<keyword evidence="4" id="KW-0812">Transmembrane</keyword>